<comment type="function">
    <text evidence="4">Participates in efficiency of electron transfer from plastocyanin to P700 (or cytochrome c553 in algae and cyanobacteria). This plastocyanin-docking protein contributes to the specific association of plastocyanin to PSI.</text>
</comment>
<comment type="subcellular location">
    <subcellularLocation>
        <location evidence="4">Plastid</location>
        <location evidence="4">Chloroplast thylakoid lumen</location>
    </subcellularLocation>
</comment>
<feature type="region of interest" description="Disordered" evidence="5">
    <location>
        <begin position="1099"/>
        <end position="1118"/>
    </location>
</feature>
<dbReference type="GO" id="GO:0006914">
    <property type="term" value="P:autophagy"/>
    <property type="evidence" value="ECO:0007669"/>
    <property type="project" value="TreeGrafter"/>
</dbReference>
<protein>
    <recommendedName>
        <fullName evidence="4">Photosystem I reaction center subunit III</fullName>
    </recommendedName>
    <alternativeName>
        <fullName evidence="4">PSI-F</fullName>
    </alternativeName>
</protein>
<dbReference type="PANTHER" id="PTHR12894:SF43">
    <property type="entry name" value="VACUOLAR SORTING PROTEIN 3"/>
    <property type="match status" value="1"/>
</dbReference>
<keyword evidence="2 4" id="KW-0602">Photosynthesis</keyword>
<dbReference type="STRING" id="3750.A0A498JV34"/>
<dbReference type="InterPro" id="IPR032914">
    <property type="entry name" value="Vam6/VPS39/TRAP1"/>
</dbReference>
<dbReference type="PROSITE" id="PS50219">
    <property type="entry name" value="CNH"/>
    <property type="match status" value="1"/>
</dbReference>
<evidence type="ECO:0000313" key="9">
    <source>
        <dbReference type="Proteomes" id="UP000290289"/>
    </source>
</evidence>
<keyword evidence="4" id="KW-0934">Plastid</keyword>
<evidence type="ECO:0000256" key="5">
    <source>
        <dbReference type="SAM" id="MobiDB-lite"/>
    </source>
</evidence>
<keyword evidence="4" id="KW-0793">Thylakoid</keyword>
<name>A0A498JV34_MALDO</name>
<keyword evidence="6" id="KW-0472">Membrane</keyword>
<sequence>VKESDLRTVLAFPHHQRSFGKLRLAPSTSCDLRHLVSQPEPRGRTVLEPLSLFNLSDHSRARVTSLAISTLSDSQCLIYLGTQFGTLVLFSVNPNDQSPSDPSNNPSIPQNISFLQKVLVGNTSVESIQVFGEIKKLLVLLDGFLFLVDSLLLHPLKRLSFLRGISVITRRLRSSESECSNLSGLSNLSEYTSTSQRLLQKLGSGIRANGLKMKETAQQRLGHHVFSVVIGKRLVLVELVLSNRVGKSDQDIDDGSFVILKEIQCIDEVMTMVWLNDSIIVSTVNGYSLFSCVTGQSGVIFSLPDACSLPRLKLLCKEWNVLLLVDNVGIIANAHGQPVGGSLVFHSDLDSIGEISSYVVIARDGKLELYHKKTGRCIQMITFGGEGVGGPCIVADEEDGSGKLVVVATPTKIVCYRKLPSEEQIKDLLRKKNFKEAISLVEDLECEGELSKDMLSFVHAQVGFLLLFDLHFEEAVNHFLQSETMQPSEVFPFIMRDPNRWSLLVPRNRYWGLHPPPAPLEDVVDDGLMAIQRAIFLRKAGVETVVDDTFLLNPPSRDNLLESAIKSITRYLEVSCEKELTPSVKEGVDTLLMYLYRALNNVYDMEKLASSTNSCVVEELETLLDDSGHLRTLAFLYASKGISSKALGIWRILARNYSSGLWKDPMLESGSQDGGTSIISGKETAAAEASKLLEESSDPALVLQHLGWVADINQVFAVQVLTSEKRTNQLPPDEVIAAIDPKKVEIFQRYLQWLIEDQEYSYSQFHTLYALSLAKSAIEAFQAEIASQNLDPRRIQETNISDNRISLIFQSPVRERLQIFLESSDLYDPEEVLDLIEGSELWSEKAILYKKLGQEALVLQILALKLENSEAADKYCAEIGRPDVHMQLLDMYLDPQDGKEPMFKAAVRLLHNHGESLDPLQVLERLSPDMPLQLASETILRMLRARLHHHRQGRIVHNLSHALDTDASLAILEEKSRHVQINDESLCDSCHARLGTKLFAMYPDDTIVCYKCFRHQGESTSVTGRNFKQDVLVKPGWLVTRKSESTHNQTISNQLQSSTSASLLPPPYPLSLFSPPPPVSSSKILKTCPPHSFPSKISSFLSAPPHNPHNPKKTERKERTMSLTIPTNLSKPMFQLKLSSPMATKLPRTVVFCSASQNPNPTPEKISTASPMQAFSTALALSSILIGSAPMPAVADISGLTPCKDSKQFAKREKQQIKKLESSLKLYAPDSAPALAIKATIEKTQRRFSNYGKQGLLCGSDGLPHLIVSGDQRHWGEFITPGILFLYIAGWIGWVGRSYLIAIRDDKKPTQKEIIIDVPLATSLVFRGFSWPVAAYRELVNGELIAKDSRNS</sequence>
<keyword evidence="6" id="KW-0812">Transmembrane</keyword>
<keyword evidence="3 4" id="KW-0603">Photosystem I</keyword>
<dbReference type="Gene3D" id="1.10.8.110">
    <property type="entry name" value="Photosystem I PsaF, reaction centre subunit III"/>
    <property type="match status" value="1"/>
</dbReference>
<dbReference type="InterPro" id="IPR003666">
    <property type="entry name" value="PSI_PsaF"/>
</dbReference>
<dbReference type="SUPFAM" id="SSF101908">
    <property type="entry name" value="Putative isomerase YbhE"/>
    <property type="match status" value="1"/>
</dbReference>
<dbReference type="Pfam" id="PF10367">
    <property type="entry name" value="zf-Vps39_C"/>
    <property type="match status" value="1"/>
</dbReference>
<evidence type="ECO:0000256" key="4">
    <source>
        <dbReference type="RuleBase" id="RU368107"/>
    </source>
</evidence>
<evidence type="ECO:0000256" key="1">
    <source>
        <dbReference type="ARBA" id="ARBA00008386"/>
    </source>
</evidence>
<evidence type="ECO:0000256" key="2">
    <source>
        <dbReference type="ARBA" id="ARBA00022531"/>
    </source>
</evidence>
<dbReference type="InterPro" id="IPR019453">
    <property type="entry name" value="VPS39/TGFA1_Znf"/>
</dbReference>
<evidence type="ECO:0000256" key="6">
    <source>
        <dbReference type="SAM" id="Phobius"/>
    </source>
</evidence>
<dbReference type="PANTHER" id="PTHR12894">
    <property type="entry name" value="CNH DOMAIN CONTAINING"/>
    <property type="match status" value="1"/>
</dbReference>
<reference evidence="8 9" key="1">
    <citation type="submission" date="2018-10" db="EMBL/GenBank/DDBJ databases">
        <title>A high-quality apple genome assembly.</title>
        <authorList>
            <person name="Hu J."/>
        </authorList>
    </citation>
    <scope>NUCLEOTIDE SEQUENCE [LARGE SCALE GENOMIC DNA]</scope>
    <source>
        <strain evidence="9">cv. HFTH1</strain>
        <tissue evidence="8">Young leaf</tissue>
    </source>
</reference>
<accession>A0A498JV34</accession>
<dbReference type="FunFam" id="1.10.8.110:FF:000001">
    <property type="entry name" value="Photosystem I reaction center subunit III"/>
    <property type="match status" value="1"/>
</dbReference>
<dbReference type="GO" id="GO:0009538">
    <property type="term" value="C:photosystem I reaction center"/>
    <property type="evidence" value="ECO:0007669"/>
    <property type="project" value="UniProtKB-UniRule"/>
</dbReference>
<evidence type="ECO:0000256" key="3">
    <source>
        <dbReference type="ARBA" id="ARBA00022836"/>
    </source>
</evidence>
<dbReference type="GO" id="GO:0015979">
    <property type="term" value="P:photosynthesis"/>
    <property type="evidence" value="ECO:0007669"/>
    <property type="project" value="UniProtKB-UniRule"/>
</dbReference>
<comment type="caution">
    <text evidence="8">The sequence shown here is derived from an EMBL/GenBank/DDBJ whole genome shotgun (WGS) entry which is preliminary data.</text>
</comment>
<dbReference type="GO" id="GO:0009543">
    <property type="term" value="C:chloroplast thylakoid lumen"/>
    <property type="evidence" value="ECO:0007669"/>
    <property type="project" value="UniProtKB-SubCell"/>
</dbReference>
<comment type="similarity">
    <text evidence="1 4">Belongs to the PsaF family.</text>
</comment>
<keyword evidence="4" id="KW-0150">Chloroplast</keyword>
<feature type="transmembrane region" description="Helical" evidence="6">
    <location>
        <begin position="1278"/>
        <end position="1302"/>
    </location>
</feature>
<gene>
    <name evidence="8" type="ORF">DVH24_011132</name>
</gene>
<evidence type="ECO:0000259" key="7">
    <source>
        <dbReference type="PROSITE" id="PS50219"/>
    </source>
</evidence>
<keyword evidence="6" id="KW-1133">Transmembrane helix</keyword>
<evidence type="ECO:0000313" key="8">
    <source>
        <dbReference type="EMBL" id="RXH98807.1"/>
    </source>
</evidence>
<dbReference type="InterPro" id="IPR019452">
    <property type="entry name" value="VPS39/TGF_beta_rcpt-assoc_1"/>
</dbReference>
<dbReference type="SUPFAM" id="SSF81536">
    <property type="entry name" value="Subunit III of photosystem I reaction centre, PsaF"/>
    <property type="match status" value="1"/>
</dbReference>
<dbReference type="Proteomes" id="UP000290289">
    <property type="component" value="Chromosome 5"/>
</dbReference>
<feature type="domain" description="CNH" evidence="7">
    <location>
        <begin position="60"/>
        <end position="396"/>
    </location>
</feature>
<organism evidence="8 9">
    <name type="scientific">Malus domestica</name>
    <name type="common">Apple</name>
    <name type="synonym">Pyrus malus</name>
    <dbReference type="NCBI Taxonomy" id="3750"/>
    <lineage>
        <taxon>Eukaryota</taxon>
        <taxon>Viridiplantae</taxon>
        <taxon>Streptophyta</taxon>
        <taxon>Embryophyta</taxon>
        <taxon>Tracheophyta</taxon>
        <taxon>Spermatophyta</taxon>
        <taxon>Magnoliopsida</taxon>
        <taxon>eudicotyledons</taxon>
        <taxon>Gunneridae</taxon>
        <taxon>Pentapetalae</taxon>
        <taxon>rosids</taxon>
        <taxon>fabids</taxon>
        <taxon>Rosales</taxon>
        <taxon>Rosaceae</taxon>
        <taxon>Amygdaloideae</taxon>
        <taxon>Maleae</taxon>
        <taxon>Malus</taxon>
    </lineage>
</organism>
<dbReference type="EMBL" id="RDQH01000331">
    <property type="protein sequence ID" value="RXH98807.1"/>
    <property type="molecule type" value="Genomic_DNA"/>
</dbReference>
<dbReference type="InterPro" id="IPR036577">
    <property type="entry name" value="PSI_PsaF_sf"/>
</dbReference>
<dbReference type="Pfam" id="PF10366">
    <property type="entry name" value="Vps39_1"/>
    <property type="match status" value="1"/>
</dbReference>
<feature type="non-terminal residue" evidence="8">
    <location>
        <position position="1"/>
    </location>
</feature>
<dbReference type="GO" id="GO:0034058">
    <property type="term" value="P:endosomal vesicle fusion"/>
    <property type="evidence" value="ECO:0007669"/>
    <property type="project" value="TreeGrafter"/>
</dbReference>
<proteinExistence type="inferred from homology"/>
<dbReference type="InterPro" id="IPR001180">
    <property type="entry name" value="CNH_dom"/>
</dbReference>
<dbReference type="Pfam" id="PF02507">
    <property type="entry name" value="PSI_PsaF"/>
    <property type="match status" value="1"/>
</dbReference>
<keyword evidence="9" id="KW-1185">Reference proteome</keyword>